<dbReference type="OrthoDB" id="5147815at2"/>
<keyword evidence="3" id="KW-1185">Reference proteome</keyword>
<organism evidence="2 3">
    <name type="scientific">Cellulomonas gilvus (strain ATCC 13127 / NRRL B-14078)</name>
    <name type="common">Cellvibrio gilvus</name>
    <dbReference type="NCBI Taxonomy" id="593907"/>
    <lineage>
        <taxon>Bacteria</taxon>
        <taxon>Bacillati</taxon>
        <taxon>Actinomycetota</taxon>
        <taxon>Actinomycetes</taxon>
        <taxon>Micrococcales</taxon>
        <taxon>Cellulomonadaceae</taxon>
        <taxon>Cellulomonas</taxon>
    </lineage>
</organism>
<reference evidence="3" key="1">
    <citation type="submission" date="2011-04" db="EMBL/GenBank/DDBJ databases">
        <title>Complete sequence of Cellvibrio gilvus ATCC 13127.</title>
        <authorList>
            <person name="Lucas S."/>
            <person name="Han J."/>
            <person name="Lapidus A."/>
            <person name="Cheng J.-F."/>
            <person name="Goodwin L."/>
            <person name="Pitluck S."/>
            <person name="Peters L."/>
            <person name="Munk A."/>
            <person name="Detter J.C."/>
            <person name="Han C."/>
            <person name="Tapia R."/>
            <person name="Land M."/>
            <person name="Hauser L."/>
            <person name="Kyrpides N."/>
            <person name="Ivanova N."/>
            <person name="Ovchinnikova G."/>
            <person name="Pagani I."/>
            <person name="Mead D."/>
            <person name="Brumm P."/>
            <person name="Woyke T."/>
        </authorList>
    </citation>
    <scope>NUCLEOTIDE SEQUENCE [LARGE SCALE GENOMIC DNA]</scope>
    <source>
        <strain evidence="3">ATCC 13127 / NRRL B-14078</strain>
    </source>
</reference>
<evidence type="ECO:0000256" key="1">
    <source>
        <dbReference type="SAM" id="MobiDB-lite"/>
    </source>
</evidence>
<sequence length="198" mass="21020">MSVRGVLRRWAGEVVGLVLSAAAAYAVGLALRDALVLGVGVAAVVVLARRLDPELEPEAEQERRARQDGARGDLQDLAWSMTGRDGRAGERAMRRLREIAAVRLARHGLDLDDESATRALRTALGDRAVATLRRRSAPLPSVRDVQHTLEVLERLGPRPEAADPSVGPAPGSTGAPGATDPSVPAPPARTARSTRRKS</sequence>
<dbReference type="Proteomes" id="UP000000485">
    <property type="component" value="Chromosome"/>
</dbReference>
<name>F8A7Q5_CELGA</name>
<dbReference type="KEGG" id="cga:Celgi_3097"/>
<feature type="compositionally biased region" description="Low complexity" evidence="1">
    <location>
        <begin position="164"/>
        <end position="182"/>
    </location>
</feature>
<dbReference type="eggNOG" id="ENOG5033D8B">
    <property type="taxonomic scope" value="Bacteria"/>
</dbReference>
<feature type="region of interest" description="Disordered" evidence="1">
    <location>
        <begin position="152"/>
        <end position="198"/>
    </location>
</feature>
<accession>F8A7Q5</accession>
<gene>
    <name evidence="2" type="ordered locus">Celgi_3097</name>
</gene>
<protein>
    <submittedName>
        <fullName evidence="2">Uncharacterized protein</fullName>
    </submittedName>
</protein>
<dbReference type="STRING" id="593907.Celgi_3097"/>
<dbReference type="EMBL" id="CP002665">
    <property type="protein sequence ID" value="AEI13588.1"/>
    <property type="molecule type" value="Genomic_DNA"/>
</dbReference>
<dbReference type="AlphaFoldDB" id="F8A7Q5"/>
<evidence type="ECO:0000313" key="2">
    <source>
        <dbReference type="EMBL" id="AEI13588.1"/>
    </source>
</evidence>
<evidence type="ECO:0000313" key="3">
    <source>
        <dbReference type="Proteomes" id="UP000000485"/>
    </source>
</evidence>
<dbReference type="HOGENOM" id="CLU_1493633_0_0_11"/>
<proteinExistence type="predicted"/>
<feature type="compositionally biased region" description="Basic and acidic residues" evidence="1">
    <location>
        <begin position="152"/>
        <end position="161"/>
    </location>
</feature>
<dbReference type="RefSeq" id="WP_013885105.1">
    <property type="nucleotide sequence ID" value="NC_015671.1"/>
</dbReference>